<feature type="signal peptide" evidence="4">
    <location>
        <begin position="1"/>
        <end position="19"/>
    </location>
</feature>
<evidence type="ECO:0000256" key="2">
    <source>
        <dbReference type="ARBA" id="ARBA00011738"/>
    </source>
</evidence>
<proteinExistence type="evidence at transcript level"/>
<dbReference type="GO" id="GO:0048046">
    <property type="term" value="C:apoplast"/>
    <property type="evidence" value="ECO:0007669"/>
    <property type="project" value="UniProtKB-SubCell"/>
</dbReference>
<dbReference type="InterPro" id="IPR004265">
    <property type="entry name" value="Dirigent"/>
</dbReference>
<sequence>MGRLVFLVCLVMAVQWCQAQQDGSDWARRSDTGSSEVVTNLHFYFHDTVSGNNPSAVRVAGTSTTSNSPTLFGALLMVDDPLTVGPDRISRLVGNARGLYGSASHTDMGLIMVINYGFTDGIYNGSSFSILSINPPMQPVREMSIVGGTGLFRLARGYALARTYWFDASGDAIVEYNVTITTYI</sequence>
<reference evidence="5" key="1">
    <citation type="submission" date="2018-01" db="EMBL/GenBank/DDBJ databases">
        <authorList>
            <person name="Zhao Y."/>
            <person name="Zou Q."/>
            <person name="Zhao D.-G."/>
        </authorList>
    </citation>
    <scope>NUCLEOTIDE SEQUENCE</scope>
</reference>
<keyword evidence="4" id="KW-0732">Signal</keyword>
<comment type="function">
    <text evidence="4">Dirigent proteins impart stereoselectivity on the phenoxy radical-coupling reaction, yielding optically active lignans from two molecules of coniferyl alcohol in the biosynthesis of lignans, flavonolignans, and alkaloids and thus plays a central role in plant secondary metabolism.</text>
</comment>
<gene>
    <name evidence="5" type="primary">DIR2</name>
</gene>
<accession>A0A3G2LMN3</accession>
<evidence type="ECO:0000256" key="1">
    <source>
        <dbReference type="ARBA" id="ARBA00010746"/>
    </source>
</evidence>
<dbReference type="Pfam" id="PF03018">
    <property type="entry name" value="Dirigent"/>
    <property type="match status" value="1"/>
</dbReference>
<organism evidence="5">
    <name type="scientific">Eucommia ulmoides</name>
    <name type="common">Hardy rubber tree</name>
    <dbReference type="NCBI Taxonomy" id="4392"/>
    <lineage>
        <taxon>Eukaryota</taxon>
        <taxon>Viridiplantae</taxon>
        <taxon>Streptophyta</taxon>
        <taxon>Embryophyta</taxon>
        <taxon>Tracheophyta</taxon>
        <taxon>Spermatophyta</taxon>
        <taxon>Magnoliopsida</taxon>
        <taxon>eudicotyledons</taxon>
        <taxon>Gunneridae</taxon>
        <taxon>Pentapetalae</taxon>
        <taxon>asterids</taxon>
        <taxon>lamiids</taxon>
        <taxon>Garryales</taxon>
        <taxon>Eucommiaceae</taxon>
        <taxon>Eucommia</taxon>
    </lineage>
</organism>
<name>A0A3G2LMN3_EUCUL</name>
<feature type="chain" id="PRO_5017846844" description="Dirigent protein" evidence="4">
    <location>
        <begin position="20"/>
        <end position="184"/>
    </location>
</feature>
<keyword evidence="3 4" id="KW-0964">Secreted</keyword>
<protein>
    <recommendedName>
        <fullName evidence="4">Dirigent protein</fullName>
    </recommendedName>
</protein>
<dbReference type="Gene3D" id="2.40.480.10">
    <property type="entry name" value="Allene oxide cyclase-like"/>
    <property type="match status" value="1"/>
</dbReference>
<comment type="subcellular location">
    <subcellularLocation>
        <location evidence="4">Secreted</location>
        <location evidence="4">Extracellular space</location>
        <location evidence="4">Apoplast</location>
    </subcellularLocation>
</comment>
<dbReference type="AlphaFoldDB" id="A0A3G2LMN3"/>
<comment type="subunit">
    <text evidence="2 4">Homodimer.</text>
</comment>
<keyword evidence="4" id="KW-0052">Apoplast</keyword>
<comment type="similarity">
    <text evidence="1 4">Belongs to the plant dirigent protein family.</text>
</comment>
<dbReference type="GO" id="GO:0009699">
    <property type="term" value="P:phenylpropanoid biosynthetic process"/>
    <property type="evidence" value="ECO:0007669"/>
    <property type="project" value="UniProtKB-ARBA"/>
</dbReference>
<evidence type="ECO:0000313" key="5">
    <source>
        <dbReference type="EMBL" id="AYN74355.1"/>
    </source>
</evidence>
<dbReference type="InterPro" id="IPR044859">
    <property type="entry name" value="Allene_oxi_cyc_Dirigent"/>
</dbReference>
<dbReference type="EMBL" id="MG757898">
    <property type="protein sequence ID" value="AYN74355.1"/>
    <property type="molecule type" value="mRNA"/>
</dbReference>
<dbReference type="PANTHER" id="PTHR21495">
    <property type="entry name" value="NUCLEOPORIN-RELATED"/>
    <property type="match status" value="1"/>
</dbReference>
<evidence type="ECO:0000256" key="4">
    <source>
        <dbReference type="RuleBase" id="RU363099"/>
    </source>
</evidence>
<evidence type="ECO:0000256" key="3">
    <source>
        <dbReference type="ARBA" id="ARBA00022525"/>
    </source>
</evidence>